<evidence type="ECO:0000313" key="23">
    <source>
        <dbReference type="Proteomes" id="UP000448877"/>
    </source>
</evidence>
<dbReference type="SUPFAM" id="SSF56672">
    <property type="entry name" value="DNA/RNA polymerases"/>
    <property type="match status" value="1"/>
</dbReference>
<dbReference type="NCBIfam" id="NF002677">
    <property type="entry name" value="PRK02406.1"/>
    <property type="match status" value="1"/>
</dbReference>
<evidence type="ECO:0000313" key="21">
    <source>
        <dbReference type="EMBL" id="RGS33839.1"/>
    </source>
</evidence>
<keyword evidence="10 16" id="KW-0227">DNA damage</keyword>
<dbReference type="GO" id="GO:0006261">
    <property type="term" value="P:DNA-templated DNA replication"/>
    <property type="evidence" value="ECO:0007669"/>
    <property type="project" value="UniProtKB-UniRule"/>
</dbReference>
<dbReference type="GO" id="GO:0009432">
    <property type="term" value="P:SOS response"/>
    <property type="evidence" value="ECO:0007669"/>
    <property type="project" value="UniProtKB-ARBA"/>
</dbReference>
<comment type="cofactor">
    <cofactor evidence="16">
        <name>Mg(2+)</name>
        <dbReference type="ChEBI" id="CHEBI:18420"/>
    </cofactor>
    <text evidence="16">Binds 2 magnesium ions per subunit.</text>
</comment>
<protein>
    <recommendedName>
        <fullName evidence="16">DNA polymerase IV</fullName>
        <shortName evidence="16">Pol IV</shortName>
        <ecNumber evidence="16">2.7.7.7</ecNumber>
    </recommendedName>
</protein>
<dbReference type="InterPro" id="IPR036775">
    <property type="entry name" value="DNA_pol_Y-fam_lit_finger_sf"/>
</dbReference>
<dbReference type="InterPro" id="IPR001126">
    <property type="entry name" value="UmuC"/>
</dbReference>
<reference evidence="21 22" key="1">
    <citation type="submission" date="2018-08" db="EMBL/GenBank/DDBJ databases">
        <title>A genome reference for cultivated species of the human gut microbiota.</title>
        <authorList>
            <person name="Zou Y."/>
            <person name="Xue W."/>
            <person name="Luo G."/>
        </authorList>
    </citation>
    <scope>NUCLEOTIDE SEQUENCE [LARGE SCALE GENOMIC DNA]</scope>
    <source>
        <strain evidence="21 22">AF22-3AC</strain>
    </source>
</reference>
<dbReference type="GO" id="GO:0042276">
    <property type="term" value="P:error-prone translesion synthesis"/>
    <property type="evidence" value="ECO:0007669"/>
    <property type="project" value="TreeGrafter"/>
</dbReference>
<dbReference type="InterPro" id="IPR050116">
    <property type="entry name" value="DNA_polymerase-Y"/>
</dbReference>
<proteinExistence type="inferred from homology"/>
<organism evidence="18 23">
    <name type="scientific">Bacteroides cellulosilyticus</name>
    <dbReference type="NCBI Taxonomy" id="246787"/>
    <lineage>
        <taxon>Bacteria</taxon>
        <taxon>Pseudomonadati</taxon>
        <taxon>Bacteroidota</taxon>
        <taxon>Bacteroidia</taxon>
        <taxon>Bacteroidales</taxon>
        <taxon>Bacteroidaceae</taxon>
        <taxon>Bacteroides</taxon>
    </lineage>
</organism>
<evidence type="ECO:0000256" key="7">
    <source>
        <dbReference type="ARBA" id="ARBA00022695"/>
    </source>
</evidence>
<feature type="binding site" evidence="16">
    <location>
        <position position="15"/>
    </location>
    <ligand>
        <name>Mg(2+)</name>
        <dbReference type="ChEBI" id="CHEBI:18420"/>
    </ligand>
</feature>
<dbReference type="EC" id="2.7.7.7" evidence="16"/>
<dbReference type="Gene3D" id="3.30.70.270">
    <property type="match status" value="1"/>
</dbReference>
<dbReference type="InterPro" id="IPR043128">
    <property type="entry name" value="Rev_trsase/Diguanyl_cyclase"/>
</dbReference>
<dbReference type="InterPro" id="IPR017961">
    <property type="entry name" value="DNA_pol_Y-fam_little_finger"/>
</dbReference>
<name>A0A108T7H5_9BACE</name>
<dbReference type="CDD" id="cd03586">
    <property type="entry name" value="PolY_Pol_IV_kappa"/>
    <property type="match status" value="1"/>
</dbReference>
<evidence type="ECO:0000256" key="2">
    <source>
        <dbReference type="ARBA" id="ARBA00010945"/>
    </source>
</evidence>
<comment type="function">
    <text evidence="16">Poorly processive, error-prone DNA polymerase involved in untargeted mutagenesis. Copies undamaged DNA at stalled replication forks, which arise in vivo from mismatched or misaligned primer ends. These misaligned primers can be extended by PolIV. Exhibits no 3'-5' exonuclease (proofreading) activity. May be involved in translesional synthesis, in conjunction with the beta clamp from PolIII.</text>
</comment>
<keyword evidence="4 16" id="KW-0515">Mutator protein</keyword>
<evidence type="ECO:0000313" key="19">
    <source>
        <dbReference type="EMBL" id="KAA5419116.1"/>
    </source>
</evidence>
<dbReference type="Pfam" id="PF00817">
    <property type="entry name" value="IMS"/>
    <property type="match status" value="1"/>
</dbReference>
<evidence type="ECO:0000313" key="18">
    <source>
        <dbReference type="EMBL" id="KAA5414652.1"/>
    </source>
</evidence>
<dbReference type="Gene3D" id="3.40.1170.60">
    <property type="match status" value="1"/>
</dbReference>
<evidence type="ECO:0000256" key="9">
    <source>
        <dbReference type="ARBA" id="ARBA00022723"/>
    </source>
</evidence>
<reference evidence="23 24" key="2">
    <citation type="journal article" date="2019" name="Nat. Med.">
        <title>A library of human gut bacterial isolates paired with longitudinal multiomics data enables mechanistic microbiome research.</title>
        <authorList>
            <person name="Poyet M."/>
            <person name="Groussin M."/>
            <person name="Gibbons S.M."/>
            <person name="Avila-Pacheco J."/>
            <person name="Jiang X."/>
            <person name="Kearney S.M."/>
            <person name="Perrotta A.R."/>
            <person name="Berdy B."/>
            <person name="Zhao S."/>
            <person name="Lieberman T.D."/>
            <person name="Swanson P.K."/>
            <person name="Smith M."/>
            <person name="Roesemann S."/>
            <person name="Alexander J.E."/>
            <person name="Rich S.A."/>
            <person name="Livny J."/>
            <person name="Vlamakis H."/>
            <person name="Clish C."/>
            <person name="Bullock K."/>
            <person name="Deik A."/>
            <person name="Scott J."/>
            <person name="Pierce K.A."/>
            <person name="Xavier R.J."/>
            <person name="Alm E.J."/>
        </authorList>
    </citation>
    <scope>NUCLEOTIDE SEQUENCE [LARGE SCALE GENOMIC DNA]</scope>
    <source>
        <strain evidence="18 23">BIOML-A6</strain>
        <strain evidence="19 24">BIOML-A8</strain>
    </source>
</reference>
<evidence type="ECO:0000256" key="1">
    <source>
        <dbReference type="ARBA" id="ARBA00004496"/>
    </source>
</evidence>
<dbReference type="GO" id="GO:0006281">
    <property type="term" value="P:DNA repair"/>
    <property type="evidence" value="ECO:0007669"/>
    <property type="project" value="UniProtKB-UniRule"/>
</dbReference>
<evidence type="ECO:0000256" key="5">
    <source>
        <dbReference type="ARBA" id="ARBA00022490"/>
    </source>
</evidence>
<dbReference type="FunFam" id="1.10.150.20:FF:000019">
    <property type="entry name" value="DNA polymerase IV"/>
    <property type="match status" value="1"/>
</dbReference>
<comment type="caution">
    <text evidence="18">The sequence shown here is derived from an EMBL/GenBank/DDBJ whole genome shotgun (WGS) entry which is preliminary data.</text>
</comment>
<dbReference type="Proteomes" id="UP000283341">
    <property type="component" value="Unassembled WGS sequence"/>
</dbReference>
<dbReference type="Proteomes" id="UP001221924">
    <property type="component" value="Unassembled WGS sequence"/>
</dbReference>
<dbReference type="GO" id="GO:0005829">
    <property type="term" value="C:cytosol"/>
    <property type="evidence" value="ECO:0007669"/>
    <property type="project" value="TreeGrafter"/>
</dbReference>
<evidence type="ECO:0000256" key="14">
    <source>
        <dbReference type="ARBA" id="ARBA00023204"/>
    </source>
</evidence>
<dbReference type="InterPro" id="IPR043502">
    <property type="entry name" value="DNA/RNA_pol_sf"/>
</dbReference>
<keyword evidence="13 16" id="KW-0238">DNA-binding</keyword>
<evidence type="ECO:0000313" key="22">
    <source>
        <dbReference type="Proteomes" id="UP000283341"/>
    </source>
</evidence>
<evidence type="ECO:0000256" key="6">
    <source>
        <dbReference type="ARBA" id="ARBA00022679"/>
    </source>
</evidence>
<dbReference type="EMBL" id="QRVJ01000026">
    <property type="protein sequence ID" value="RGS33839.1"/>
    <property type="molecule type" value="Genomic_DNA"/>
</dbReference>
<comment type="subcellular location">
    <subcellularLocation>
        <location evidence="1 16">Cytoplasm</location>
    </subcellularLocation>
</comment>
<comment type="catalytic activity">
    <reaction evidence="15 16">
        <text>DNA(n) + a 2'-deoxyribonucleoside 5'-triphosphate = DNA(n+1) + diphosphate</text>
        <dbReference type="Rhea" id="RHEA:22508"/>
        <dbReference type="Rhea" id="RHEA-COMP:17339"/>
        <dbReference type="Rhea" id="RHEA-COMP:17340"/>
        <dbReference type="ChEBI" id="CHEBI:33019"/>
        <dbReference type="ChEBI" id="CHEBI:61560"/>
        <dbReference type="ChEBI" id="CHEBI:173112"/>
        <dbReference type="EC" id="2.7.7.7"/>
    </reaction>
</comment>
<dbReference type="Proteomes" id="UP000482653">
    <property type="component" value="Unassembled WGS sequence"/>
</dbReference>
<evidence type="ECO:0000256" key="10">
    <source>
        <dbReference type="ARBA" id="ARBA00022763"/>
    </source>
</evidence>
<dbReference type="eggNOG" id="COG0389">
    <property type="taxonomic scope" value="Bacteria"/>
</dbReference>
<dbReference type="PANTHER" id="PTHR11076:SF33">
    <property type="entry name" value="DNA POLYMERASE KAPPA"/>
    <property type="match status" value="1"/>
</dbReference>
<feature type="site" description="Substrate discrimination" evidence="16">
    <location>
        <position position="20"/>
    </location>
</feature>
<sequence length="367" mass="41625">MMCCEGTERKIIHIDMDAFYASVEQRDNPELRGKPIAVGYAEERGVVAAASYEARRYGVRSAMASTKAKRMCPQLIFVHGRMEVYHEVSRQIHEIFHEYTDIIEPLSLDEAFLDVTENKPGILLAVDIAKEIKQKIRNELNLVASAGISYNKFLAKIASDYRKPDGLCTIHPDQAMDFIARLPIESFWGVGPVTAKKMHSLGIHNGEQLRACSQAMLLREFGKVGALYYDCARGIDLRPVEAVRIRKSIGCEHTLEKDISQRSSVIIELYHAAVELVGRLEHNDFKGNTLTLKIKFHDFSQITRSITQSKELITLDVILPLAKQLLKEVDYEHHPIRLIGLSVSNPREDTGEKGVWEQLSFEFSDWK</sequence>
<evidence type="ECO:0000256" key="4">
    <source>
        <dbReference type="ARBA" id="ARBA00022457"/>
    </source>
</evidence>
<dbReference type="EMBL" id="VVYV01000039">
    <property type="protein sequence ID" value="KAA5414652.1"/>
    <property type="molecule type" value="Genomic_DNA"/>
</dbReference>
<accession>A0A108T7H5</accession>
<evidence type="ECO:0000256" key="13">
    <source>
        <dbReference type="ARBA" id="ARBA00023125"/>
    </source>
</evidence>
<dbReference type="SUPFAM" id="SSF100879">
    <property type="entry name" value="Lesion bypass DNA polymerase (Y-family), little finger domain"/>
    <property type="match status" value="1"/>
</dbReference>
<gene>
    <name evidence="16 18" type="primary">dinB</name>
    <name evidence="21" type="ORF">DWX97_20830</name>
    <name evidence="18" type="ORF">F2Y81_19805</name>
    <name evidence="19" type="ORF">F2Y87_12305</name>
    <name evidence="20" type="ORF">PZH42_16860</name>
</gene>
<keyword evidence="8 16" id="KW-0235">DNA replication</keyword>
<keyword evidence="11 16" id="KW-0460">Magnesium</keyword>
<dbReference type="GO" id="GO:0003887">
    <property type="term" value="F:DNA-directed DNA polymerase activity"/>
    <property type="evidence" value="ECO:0007669"/>
    <property type="project" value="UniProtKB-UniRule"/>
</dbReference>
<dbReference type="Gene3D" id="1.10.150.20">
    <property type="entry name" value="5' to 3' exonuclease, C-terminal subdomain"/>
    <property type="match status" value="1"/>
</dbReference>
<feature type="active site" evidence="16">
    <location>
        <position position="110"/>
    </location>
</feature>
<dbReference type="PANTHER" id="PTHR11076">
    <property type="entry name" value="DNA REPAIR POLYMERASE UMUC / TRANSFERASE FAMILY MEMBER"/>
    <property type="match status" value="1"/>
</dbReference>
<dbReference type="FunFam" id="3.40.1170.60:FF:000001">
    <property type="entry name" value="DNA polymerase IV"/>
    <property type="match status" value="1"/>
</dbReference>
<dbReference type="InterPro" id="IPR024728">
    <property type="entry name" value="PolY_HhH_motif"/>
</dbReference>
<dbReference type="STRING" id="246787.BcellWH2_04509"/>
<keyword evidence="12 16" id="KW-0239">DNA-directed DNA polymerase</keyword>
<comment type="similarity">
    <text evidence="2 16">Belongs to the DNA polymerase type-Y family.</text>
</comment>
<evidence type="ECO:0000256" key="3">
    <source>
        <dbReference type="ARBA" id="ARBA00011245"/>
    </source>
</evidence>
<evidence type="ECO:0000313" key="20">
    <source>
        <dbReference type="EMBL" id="MDE8695782.1"/>
    </source>
</evidence>
<dbReference type="FunFam" id="3.30.1490.100:FF:000004">
    <property type="entry name" value="DNA polymerase IV"/>
    <property type="match status" value="1"/>
</dbReference>
<dbReference type="RefSeq" id="WP_007215664.1">
    <property type="nucleotide sequence ID" value="NZ_CABMLT010000015.1"/>
</dbReference>
<dbReference type="Proteomes" id="UP000448877">
    <property type="component" value="Unassembled WGS sequence"/>
</dbReference>
<keyword evidence="9 16" id="KW-0479">Metal-binding</keyword>
<dbReference type="InterPro" id="IPR022880">
    <property type="entry name" value="DNApol_IV"/>
</dbReference>
<dbReference type="Pfam" id="PF11798">
    <property type="entry name" value="IMS_HHH"/>
    <property type="match status" value="1"/>
</dbReference>
<feature type="domain" description="UmuC" evidence="17">
    <location>
        <begin position="11"/>
        <end position="191"/>
    </location>
</feature>
<dbReference type="EMBL" id="JARFID010000018">
    <property type="protein sequence ID" value="MDE8695782.1"/>
    <property type="molecule type" value="Genomic_DNA"/>
</dbReference>
<keyword evidence="5 16" id="KW-0963">Cytoplasm</keyword>
<evidence type="ECO:0000256" key="11">
    <source>
        <dbReference type="ARBA" id="ARBA00022842"/>
    </source>
</evidence>
<dbReference type="GO" id="GO:0003684">
    <property type="term" value="F:damaged DNA binding"/>
    <property type="evidence" value="ECO:0007669"/>
    <property type="project" value="InterPro"/>
</dbReference>
<keyword evidence="7 16" id="KW-0548">Nucleotidyltransferase</keyword>
<dbReference type="HAMAP" id="MF_01113">
    <property type="entry name" value="DNApol_IV"/>
    <property type="match status" value="1"/>
</dbReference>
<evidence type="ECO:0000256" key="15">
    <source>
        <dbReference type="ARBA" id="ARBA00049244"/>
    </source>
</evidence>
<dbReference type="EMBL" id="VVYX01000012">
    <property type="protein sequence ID" value="KAA5419116.1"/>
    <property type="molecule type" value="Genomic_DNA"/>
</dbReference>
<evidence type="ECO:0000259" key="17">
    <source>
        <dbReference type="PROSITE" id="PS50173"/>
    </source>
</evidence>
<reference evidence="20" key="3">
    <citation type="submission" date="2023-03" db="EMBL/GenBank/DDBJ databases">
        <title>DFI Biobank Strains.</title>
        <authorList>
            <person name="Mostad J."/>
            <person name="Paddock L."/>
            <person name="Medina S."/>
            <person name="Waligurski E."/>
            <person name="Barat B."/>
            <person name="Smith R."/>
            <person name="Burgo V."/>
            <person name="Metcalfe C."/>
            <person name="Woodson C."/>
            <person name="Sundararajan A."/>
            <person name="Ramaswamy R."/>
            <person name="Lin H."/>
            <person name="Pamer E.G."/>
        </authorList>
    </citation>
    <scope>NUCLEOTIDE SEQUENCE</scope>
    <source>
        <strain evidence="20">DFI.9.5</strain>
    </source>
</reference>
<dbReference type="AlphaFoldDB" id="A0A108T7H5"/>
<evidence type="ECO:0000313" key="24">
    <source>
        <dbReference type="Proteomes" id="UP000482653"/>
    </source>
</evidence>
<dbReference type="Gene3D" id="3.30.1490.100">
    <property type="entry name" value="DNA polymerase, Y-family, little finger domain"/>
    <property type="match status" value="1"/>
</dbReference>
<keyword evidence="14 16" id="KW-0234">DNA repair</keyword>
<dbReference type="PROSITE" id="PS50173">
    <property type="entry name" value="UMUC"/>
    <property type="match status" value="1"/>
</dbReference>
<feature type="binding site" evidence="16">
    <location>
        <position position="109"/>
    </location>
    <ligand>
        <name>Mg(2+)</name>
        <dbReference type="ChEBI" id="CHEBI:18420"/>
    </ligand>
</feature>
<dbReference type="Pfam" id="PF11799">
    <property type="entry name" value="IMS_C"/>
    <property type="match status" value="1"/>
</dbReference>
<evidence type="ECO:0000256" key="16">
    <source>
        <dbReference type="HAMAP-Rule" id="MF_01113"/>
    </source>
</evidence>
<keyword evidence="6 16" id="KW-0808">Transferase</keyword>
<dbReference type="GeneID" id="66309699"/>
<comment type="subunit">
    <text evidence="3 16">Monomer.</text>
</comment>
<dbReference type="FunFam" id="3.30.70.270:FF:000002">
    <property type="entry name" value="DNA polymerase IV"/>
    <property type="match status" value="1"/>
</dbReference>
<evidence type="ECO:0000256" key="12">
    <source>
        <dbReference type="ARBA" id="ARBA00022932"/>
    </source>
</evidence>
<dbReference type="GO" id="GO:0000287">
    <property type="term" value="F:magnesium ion binding"/>
    <property type="evidence" value="ECO:0007669"/>
    <property type="project" value="UniProtKB-UniRule"/>
</dbReference>
<evidence type="ECO:0000256" key="8">
    <source>
        <dbReference type="ARBA" id="ARBA00022705"/>
    </source>
</evidence>